<dbReference type="STRING" id="407234.SAMN05421795_101410"/>
<evidence type="ECO:0000313" key="4">
    <source>
        <dbReference type="EMBL" id="SIS53850.1"/>
    </source>
</evidence>
<organism evidence="4 5">
    <name type="scientific">Phaeovulum vinaykumarii</name>
    <dbReference type="NCBI Taxonomy" id="407234"/>
    <lineage>
        <taxon>Bacteria</taxon>
        <taxon>Pseudomonadati</taxon>
        <taxon>Pseudomonadota</taxon>
        <taxon>Alphaproteobacteria</taxon>
        <taxon>Rhodobacterales</taxon>
        <taxon>Paracoccaceae</taxon>
        <taxon>Phaeovulum</taxon>
    </lineage>
</organism>
<proteinExistence type="inferred from homology"/>
<evidence type="ECO:0000256" key="3">
    <source>
        <dbReference type="SAM" id="MobiDB-lite"/>
    </source>
</evidence>
<dbReference type="EMBL" id="FTOM01000001">
    <property type="protein sequence ID" value="SIS53850.1"/>
    <property type="molecule type" value="Genomic_DNA"/>
</dbReference>
<gene>
    <name evidence="4" type="ORF">SAMN05421795_101410</name>
</gene>
<dbReference type="Pfam" id="PF04319">
    <property type="entry name" value="NifZ"/>
    <property type="match status" value="1"/>
</dbReference>
<protein>
    <submittedName>
        <fullName evidence="4">Nitrogen fixation protein NifZ</fullName>
    </submittedName>
</protein>
<name>A0A1N7JX01_9RHOB</name>
<evidence type="ECO:0000313" key="5">
    <source>
        <dbReference type="Proteomes" id="UP000186098"/>
    </source>
</evidence>
<dbReference type="InterPro" id="IPR007415">
    <property type="entry name" value="Nitrogenase_MoFe_mat_NifZ"/>
</dbReference>
<evidence type="ECO:0000256" key="1">
    <source>
        <dbReference type="ARBA" id="ARBA00008027"/>
    </source>
</evidence>
<keyword evidence="2" id="KW-0535">Nitrogen fixation</keyword>
<comment type="similarity">
    <text evidence="1">Belongs to the NifZ family.</text>
</comment>
<dbReference type="Proteomes" id="UP000186098">
    <property type="component" value="Unassembled WGS sequence"/>
</dbReference>
<reference evidence="5" key="1">
    <citation type="submission" date="2017-01" db="EMBL/GenBank/DDBJ databases">
        <authorList>
            <person name="Varghese N."/>
            <person name="Submissions S."/>
        </authorList>
    </citation>
    <scope>NUCLEOTIDE SEQUENCE [LARGE SCALE GENOMIC DNA]</scope>
    <source>
        <strain evidence="5">DSM 18714</strain>
    </source>
</reference>
<accession>A0A1N7JX01</accession>
<keyword evidence="5" id="KW-1185">Reference proteome</keyword>
<dbReference type="RefSeq" id="WP_076363239.1">
    <property type="nucleotide sequence ID" value="NZ_FTOM01000001.1"/>
</dbReference>
<evidence type="ECO:0000256" key="2">
    <source>
        <dbReference type="ARBA" id="ARBA00023231"/>
    </source>
</evidence>
<feature type="region of interest" description="Disordered" evidence="3">
    <location>
        <begin position="1"/>
        <end position="22"/>
    </location>
</feature>
<dbReference type="GO" id="GO:0009399">
    <property type="term" value="P:nitrogen fixation"/>
    <property type="evidence" value="ECO:0007669"/>
    <property type="project" value="InterPro"/>
</dbReference>
<dbReference type="OrthoDB" id="9801083at2"/>
<sequence>MTDPVAPAADRPEDAIEVYDPPAYQPGDKVQARISVRNDGTVWGVDIGEMVVHKGDVGYVRDIGTFLQRYYIYAIDFIDRGTIVGMRAKELVPDGAPLTREASRAHASAAAVPQD</sequence>
<dbReference type="AlphaFoldDB" id="A0A1N7JX01"/>